<name>A0A1N7QZF7_9FLAO</name>
<proteinExistence type="predicted"/>
<evidence type="ECO:0000313" key="4">
    <source>
        <dbReference type="Proteomes" id="UP000185781"/>
    </source>
</evidence>
<sequence>MMKKAMKLFAAPLLLILINNKLVAQEKINFIPKSPEISSLGSFLDKNVNLSTGSVNVSLPLYELNVNENINIPIHLLYNTQGIKVNEMASSVGLGWNLSSTSSINRTINGKIDNYNDSSFNQNINLANQHFYTSSVYGNLNTPSDNWINNNVGLLDLEPDFYHVTLFGKSFSFTYDYSTQKFVQLPLDDYKIIPNINANGFIIDFIIIDNYGNKFFFGNSKDNMNYTAVIEELSNQFISNDNTPSDSPPPTINTWLLTKIETSENRTVRFYYENNYNNLPNDVNITSQYKYKFNRVYPKPGSLHGEEYLFNPDVPGLKVPIYPLTEEIFLHKNNITYSAYNITTIQDKVLSKIVYNDTEVIFNQNTTPRLDNDRFSLASIDLNIKNRPVKKWQLSYSYFNEEVQSKMPDNSRDNHNLFINTFDKYTLRLKLNNVIEKDYNLNDVKKYSFEYYPGELPSRLSFAQDYFGYYNGETSNNELIPKIYFKFENNSRDLAGTANRKVNEIYSKMGMLKTIIYPTKGSTEFTYENHRFNALFDSNEYDFTNLFENSLIRNVFSGGPTIINNPDGSISIPKLEQFEFHVDKVISADISCLISKVSNLNSYYLQLQKKVNGNTIHIMNFGSTYDVTNFTLYPGDYILVANRYTNTIDEGGTDDDFGDFSLNITYLDNSQDQFGNNNLAGGLRVKSILNKDNNGVAVLKTTFNYDETVNNNSFSTGILYGFPKIFVKDYYYKVNRFYGLMDFPFRNGTSSHILYSKVTQKEENLLNNSVLSTVHYFKNDFSPFIGNCTFEHCKTPYYSWKTALNDGKDILSGNSNSIVKKEKNVFSEKNAQYINFFSIAAEPRDQILTSNAGTYKTAYKYQVLPLYTDFTYLLNSKVLENFNSDTLETNNQYNYSSSMHYQPTSQVTTFPDSSTQQTTYSYAHEKNNQLMISKNMIGIPLETTVTQTVGGVTKTLGKTETVYPTALSTPQTGNLVLPLSEKSYDKLNNTMSTDVTYDKYDDKGNIVQYTEKDGTPVTIVWGYNRTEPIATIEDITYDQFTAAVSTNAIVSASNDDASDPSKEGLLLNALNDFRKLSALSGKKITTYTYDPLIGMTSKTSSQGVRQTFVYDAAGRLKEGNIRGKNNSGSYIQETSQKNNYKFKQ</sequence>
<dbReference type="Gene3D" id="2.180.10.10">
    <property type="entry name" value="RHS repeat-associated core"/>
    <property type="match status" value="1"/>
</dbReference>
<dbReference type="OrthoDB" id="9814627at2"/>
<evidence type="ECO:0000313" key="3">
    <source>
        <dbReference type="EMBL" id="SIT28261.1"/>
    </source>
</evidence>
<feature type="chain" id="PRO_5012885039" evidence="2">
    <location>
        <begin position="25"/>
        <end position="1144"/>
    </location>
</feature>
<feature type="compositionally biased region" description="Polar residues" evidence="1">
    <location>
        <begin position="1123"/>
        <end position="1144"/>
    </location>
</feature>
<dbReference type="STRING" id="373672.SAMN05421785_1268"/>
<feature type="signal peptide" evidence="2">
    <location>
        <begin position="1"/>
        <end position="24"/>
    </location>
</feature>
<organism evidence="3 4">
    <name type="scientific">Chryseobacterium gambrini</name>
    <dbReference type="NCBI Taxonomy" id="373672"/>
    <lineage>
        <taxon>Bacteria</taxon>
        <taxon>Pseudomonadati</taxon>
        <taxon>Bacteroidota</taxon>
        <taxon>Flavobacteriia</taxon>
        <taxon>Flavobacteriales</taxon>
        <taxon>Weeksellaceae</taxon>
        <taxon>Chryseobacterium group</taxon>
        <taxon>Chryseobacterium</taxon>
    </lineage>
</organism>
<feature type="region of interest" description="Disordered" evidence="1">
    <location>
        <begin position="1121"/>
        <end position="1144"/>
    </location>
</feature>
<keyword evidence="2" id="KW-0732">Signal</keyword>
<evidence type="ECO:0000256" key="2">
    <source>
        <dbReference type="SAM" id="SignalP"/>
    </source>
</evidence>
<accession>A0A1N7QZF7</accession>
<gene>
    <name evidence="3" type="ORF">SAMN05421785_1268</name>
</gene>
<protein>
    <submittedName>
        <fullName evidence="3">YD repeat-containing protein</fullName>
    </submittedName>
</protein>
<reference evidence="3 4" key="1">
    <citation type="submission" date="2017-01" db="EMBL/GenBank/DDBJ databases">
        <authorList>
            <person name="Mah S.A."/>
            <person name="Swanson W.J."/>
            <person name="Moy G.W."/>
            <person name="Vacquier V.D."/>
        </authorList>
    </citation>
    <scope>NUCLEOTIDE SEQUENCE [LARGE SCALE GENOMIC DNA]</scope>
    <source>
        <strain evidence="3 4">DSM 18014</strain>
    </source>
</reference>
<dbReference type="AlphaFoldDB" id="A0A1N7QZF7"/>
<evidence type="ECO:0000256" key="1">
    <source>
        <dbReference type="SAM" id="MobiDB-lite"/>
    </source>
</evidence>
<dbReference type="EMBL" id="FTOV01000026">
    <property type="protein sequence ID" value="SIT28261.1"/>
    <property type="molecule type" value="Genomic_DNA"/>
</dbReference>
<dbReference type="RefSeq" id="WP_139326238.1">
    <property type="nucleotide sequence ID" value="NZ_FTOV01000026.1"/>
</dbReference>
<dbReference type="Proteomes" id="UP000185781">
    <property type="component" value="Unassembled WGS sequence"/>
</dbReference>